<dbReference type="RefSeq" id="WP_268918720.1">
    <property type="nucleotide sequence ID" value="NZ_JAPTMY010000062.1"/>
</dbReference>
<dbReference type="Proteomes" id="UP001072034">
    <property type="component" value="Unassembled WGS sequence"/>
</dbReference>
<keyword evidence="6 11" id="KW-0418">Kinase</keyword>
<evidence type="ECO:0000256" key="9">
    <source>
        <dbReference type="SAM" id="Phobius"/>
    </source>
</evidence>
<accession>A0ABT4ICR3</accession>
<dbReference type="CDD" id="cd16917">
    <property type="entry name" value="HATPase_UhpB-NarQ-NarX-like"/>
    <property type="match status" value="1"/>
</dbReference>
<keyword evidence="7" id="KW-0067">ATP-binding</keyword>
<organism evidence="11 12">
    <name type="scientific">Actinomyces israelii</name>
    <dbReference type="NCBI Taxonomy" id="1659"/>
    <lineage>
        <taxon>Bacteria</taxon>
        <taxon>Bacillati</taxon>
        <taxon>Actinomycetota</taxon>
        <taxon>Actinomycetes</taxon>
        <taxon>Actinomycetales</taxon>
        <taxon>Actinomycetaceae</taxon>
        <taxon>Actinomyces</taxon>
    </lineage>
</organism>
<dbReference type="Pfam" id="PF07730">
    <property type="entry name" value="HisKA_3"/>
    <property type="match status" value="1"/>
</dbReference>
<evidence type="ECO:0000256" key="2">
    <source>
        <dbReference type="ARBA" id="ARBA00012438"/>
    </source>
</evidence>
<feature type="domain" description="Signal transduction histidine kinase subgroup 3 dimerisation and phosphoacceptor" evidence="10">
    <location>
        <begin position="252"/>
        <end position="317"/>
    </location>
</feature>
<feature type="transmembrane region" description="Helical" evidence="9">
    <location>
        <begin position="94"/>
        <end position="113"/>
    </location>
</feature>
<evidence type="ECO:0000313" key="11">
    <source>
        <dbReference type="EMBL" id="MCZ0859536.1"/>
    </source>
</evidence>
<evidence type="ECO:0000259" key="10">
    <source>
        <dbReference type="Pfam" id="PF07730"/>
    </source>
</evidence>
<feature type="transmembrane region" description="Helical" evidence="9">
    <location>
        <begin position="203"/>
        <end position="223"/>
    </location>
</feature>
<keyword evidence="5" id="KW-0547">Nucleotide-binding</keyword>
<evidence type="ECO:0000256" key="7">
    <source>
        <dbReference type="ARBA" id="ARBA00022840"/>
    </source>
</evidence>
<protein>
    <recommendedName>
        <fullName evidence="2">histidine kinase</fullName>
        <ecNumber evidence="2">2.7.13.3</ecNumber>
    </recommendedName>
</protein>
<dbReference type="PANTHER" id="PTHR24421">
    <property type="entry name" value="NITRATE/NITRITE SENSOR PROTEIN NARX-RELATED"/>
    <property type="match status" value="1"/>
</dbReference>
<comment type="catalytic activity">
    <reaction evidence="1">
        <text>ATP + protein L-histidine = ADP + protein N-phospho-L-histidine.</text>
        <dbReference type="EC" id="2.7.13.3"/>
    </reaction>
</comment>
<gene>
    <name evidence="11" type="ORF">OHJ16_16010</name>
</gene>
<dbReference type="EC" id="2.7.13.3" evidence="2"/>
<feature type="transmembrane region" description="Helical" evidence="9">
    <location>
        <begin position="64"/>
        <end position="82"/>
    </location>
</feature>
<proteinExistence type="predicted"/>
<dbReference type="Gene3D" id="3.30.565.10">
    <property type="entry name" value="Histidine kinase-like ATPase, C-terminal domain"/>
    <property type="match status" value="1"/>
</dbReference>
<evidence type="ECO:0000256" key="4">
    <source>
        <dbReference type="ARBA" id="ARBA00022679"/>
    </source>
</evidence>
<evidence type="ECO:0000256" key="3">
    <source>
        <dbReference type="ARBA" id="ARBA00022553"/>
    </source>
</evidence>
<feature type="transmembrane region" description="Helical" evidence="9">
    <location>
        <begin position="165"/>
        <end position="183"/>
    </location>
</feature>
<dbReference type="GO" id="GO:0016301">
    <property type="term" value="F:kinase activity"/>
    <property type="evidence" value="ECO:0007669"/>
    <property type="project" value="UniProtKB-KW"/>
</dbReference>
<evidence type="ECO:0000256" key="8">
    <source>
        <dbReference type="ARBA" id="ARBA00023012"/>
    </source>
</evidence>
<keyword evidence="8" id="KW-0902">Two-component regulatory system</keyword>
<dbReference type="SUPFAM" id="SSF55874">
    <property type="entry name" value="ATPase domain of HSP90 chaperone/DNA topoisomerase II/histidine kinase"/>
    <property type="match status" value="1"/>
</dbReference>
<keyword evidence="3" id="KW-0597">Phosphoprotein</keyword>
<keyword evidence="12" id="KW-1185">Reference proteome</keyword>
<name>A0ABT4ICR3_9ACTO</name>
<keyword evidence="9" id="KW-1133">Transmembrane helix</keyword>
<dbReference type="InterPro" id="IPR036890">
    <property type="entry name" value="HATPase_C_sf"/>
</dbReference>
<evidence type="ECO:0000256" key="1">
    <source>
        <dbReference type="ARBA" id="ARBA00000085"/>
    </source>
</evidence>
<evidence type="ECO:0000256" key="6">
    <source>
        <dbReference type="ARBA" id="ARBA00022777"/>
    </source>
</evidence>
<dbReference type="PANTHER" id="PTHR24421:SF10">
    <property type="entry name" value="NITRATE_NITRITE SENSOR PROTEIN NARQ"/>
    <property type="match status" value="1"/>
</dbReference>
<evidence type="ECO:0000313" key="12">
    <source>
        <dbReference type="Proteomes" id="UP001072034"/>
    </source>
</evidence>
<evidence type="ECO:0000256" key="5">
    <source>
        <dbReference type="ARBA" id="ARBA00022741"/>
    </source>
</evidence>
<feature type="transmembrane region" description="Helical" evidence="9">
    <location>
        <begin position="125"/>
        <end position="158"/>
    </location>
</feature>
<comment type="caution">
    <text evidence="11">The sequence shown here is derived from an EMBL/GenBank/DDBJ whole genome shotgun (WGS) entry which is preliminary data.</text>
</comment>
<dbReference type="InterPro" id="IPR050482">
    <property type="entry name" value="Sensor_HK_TwoCompSys"/>
</dbReference>
<dbReference type="EMBL" id="JAPTMY010000062">
    <property type="protein sequence ID" value="MCZ0859536.1"/>
    <property type="molecule type" value="Genomic_DNA"/>
</dbReference>
<reference evidence="11" key="1">
    <citation type="submission" date="2022-10" db="EMBL/GenBank/DDBJ databases">
        <title>Genome sequence of Actinomyces israelii ATCC 10048.</title>
        <authorList>
            <person name="Watt R.M."/>
            <person name="Tong W.M."/>
        </authorList>
    </citation>
    <scope>NUCLEOTIDE SEQUENCE</scope>
    <source>
        <strain evidence="11">ATCC 10048</strain>
    </source>
</reference>
<keyword evidence="9" id="KW-0812">Transmembrane</keyword>
<dbReference type="InterPro" id="IPR011712">
    <property type="entry name" value="Sig_transdc_His_kin_sub3_dim/P"/>
</dbReference>
<keyword evidence="4" id="KW-0808">Transferase</keyword>
<keyword evidence="9" id="KW-0472">Membrane</keyword>
<sequence>MGIETVLIISSTFSSAGHDFDADGGAVSTRCGHELSHDPGHGFPGAYSPILRGMGSGRRNIDRTLVALQAVALCCLALAAILRIIDYTRTGERLFIAVTWLALVPIIGALWLLRPRLVQSGHGIAATAVAVMLATPVAVFGTLGFTLPVLLLVVAFAVVDVSPRAGVHATIWISAVGFILLVSERLGPRHTLAAAAGRALVNVVPAAVALCFGIVLGIALRGFEQRREADRRIINRLQHASEVEKELLLSDERSRSARELHDGLGHRLTLVSMSLELAERVRSTDEDQAWEEIRTAKNTADEVLAEMRTWVRALSPVRDAAARGLAAFELIAESFRGTGLTVDVSGDETADHELANDNGTALLMYRAVQEGLTNALRHGRARSVHIELTSRDRRIDLSITNDFGRDAGADAPDGVPDFGFGLRGLSDRAAQRGGRLRAHRVGELFRLEISVPLSNQAAGERQDITL</sequence>
<dbReference type="Gene3D" id="1.20.5.1930">
    <property type="match status" value="1"/>
</dbReference>